<evidence type="ECO:0000313" key="1">
    <source>
        <dbReference type="Proteomes" id="UP000813463"/>
    </source>
</evidence>
<accession>A0A9R0JIY6</accession>
<evidence type="ECO:0000313" key="2">
    <source>
        <dbReference type="RefSeq" id="XP_021867514.2"/>
    </source>
</evidence>
<evidence type="ECO:0008006" key="3">
    <source>
        <dbReference type="Google" id="ProtNLM"/>
    </source>
</evidence>
<protein>
    <recommendedName>
        <fullName evidence="3">EF-hand domain-containing protein</fullName>
    </recommendedName>
</protein>
<dbReference type="Proteomes" id="UP000813463">
    <property type="component" value="Chromosome 1"/>
</dbReference>
<dbReference type="Pfam" id="PF25284">
    <property type="entry name" value="DUF7874"/>
    <property type="match status" value="1"/>
</dbReference>
<gene>
    <name evidence="2" type="primary">LOC110806188</name>
</gene>
<dbReference type="PANTHER" id="PTHR37216">
    <property type="entry name" value="EXPRESSED PROTEIN"/>
    <property type="match status" value="1"/>
</dbReference>
<dbReference type="KEGG" id="soe:110806188"/>
<sequence length="163" mass="18076">MGQSLMKLAPAGSEVKSQIMGEIAQRYYDEHFLDVTKEYLTSAEFSDFYRVVCQAVEGINTSVGNTQFRVPKEEALQQAFDKHHKGKGKSLTKEEFQKILQDAIMETGFTGIGAKDILFYIFGVPATALLIKQGIIPKAIPNEIFIPVVTSATVFVLAKLNKI</sequence>
<reference evidence="1" key="1">
    <citation type="journal article" date="2021" name="Nat. Commun.">
        <title>Genomic analyses provide insights into spinach domestication and the genetic basis of agronomic traits.</title>
        <authorList>
            <person name="Cai X."/>
            <person name="Sun X."/>
            <person name="Xu C."/>
            <person name="Sun H."/>
            <person name="Wang X."/>
            <person name="Ge C."/>
            <person name="Zhang Z."/>
            <person name="Wang Q."/>
            <person name="Fei Z."/>
            <person name="Jiao C."/>
            <person name="Wang Q."/>
        </authorList>
    </citation>
    <scope>NUCLEOTIDE SEQUENCE [LARGE SCALE GENOMIC DNA]</scope>
    <source>
        <strain evidence="1">cv. Varoflay</strain>
    </source>
</reference>
<dbReference type="RefSeq" id="XP_021867514.2">
    <property type="nucleotide sequence ID" value="XM_022011822.2"/>
</dbReference>
<name>A0A9R0JIY6_SPIOL</name>
<dbReference type="GeneID" id="110806188"/>
<dbReference type="PANTHER" id="PTHR37216:SF1">
    <property type="entry name" value="EXPRESSED PROTEIN"/>
    <property type="match status" value="1"/>
</dbReference>
<proteinExistence type="predicted"/>
<reference evidence="2" key="2">
    <citation type="submission" date="2025-08" db="UniProtKB">
        <authorList>
            <consortium name="RefSeq"/>
        </authorList>
    </citation>
    <scope>IDENTIFICATION</scope>
    <source>
        <tissue evidence="2">Leaf</tissue>
    </source>
</reference>
<dbReference type="InterPro" id="IPR057196">
    <property type="entry name" value="DUF7874"/>
</dbReference>
<keyword evidence="1" id="KW-1185">Reference proteome</keyword>
<organism evidence="1 2">
    <name type="scientific">Spinacia oleracea</name>
    <name type="common">Spinach</name>
    <dbReference type="NCBI Taxonomy" id="3562"/>
    <lineage>
        <taxon>Eukaryota</taxon>
        <taxon>Viridiplantae</taxon>
        <taxon>Streptophyta</taxon>
        <taxon>Embryophyta</taxon>
        <taxon>Tracheophyta</taxon>
        <taxon>Spermatophyta</taxon>
        <taxon>Magnoliopsida</taxon>
        <taxon>eudicotyledons</taxon>
        <taxon>Gunneridae</taxon>
        <taxon>Pentapetalae</taxon>
        <taxon>Caryophyllales</taxon>
        <taxon>Chenopodiaceae</taxon>
        <taxon>Chenopodioideae</taxon>
        <taxon>Anserineae</taxon>
        <taxon>Spinacia</taxon>
    </lineage>
</organism>
<dbReference type="AlphaFoldDB" id="A0A9R0JIY6"/>